<dbReference type="RefSeq" id="WP_285453109.1">
    <property type="nucleotide sequence ID" value="NZ_CP127173.1"/>
</dbReference>
<gene>
    <name evidence="2" type="ORF">QP939_45850</name>
</gene>
<proteinExistence type="predicted"/>
<feature type="compositionally biased region" description="Basic and acidic residues" evidence="1">
    <location>
        <begin position="10"/>
        <end position="21"/>
    </location>
</feature>
<evidence type="ECO:0000313" key="2">
    <source>
        <dbReference type="EMBL" id="WIV56048.1"/>
    </source>
</evidence>
<name>A0ABY8XKC5_9PSEU</name>
<sequence>MGTADGTEPGADHGHPARHDGGFPTGWRVRYRGRRPVAGFRLTRECIGTIAGPSLRDEHTGTTWVPVRPYRAAPRTRSRLVRATDILDARPPGASEPAPAPAVDADEGRSVVVELPRRDPGDHPG</sequence>
<feature type="region of interest" description="Disordered" evidence="1">
    <location>
        <begin position="1"/>
        <end position="28"/>
    </location>
</feature>
<dbReference type="Proteomes" id="UP001227101">
    <property type="component" value="Chromosome"/>
</dbReference>
<keyword evidence="3" id="KW-1185">Reference proteome</keyword>
<feature type="compositionally biased region" description="Basic and acidic residues" evidence="1">
    <location>
        <begin position="115"/>
        <end position="125"/>
    </location>
</feature>
<feature type="region of interest" description="Disordered" evidence="1">
    <location>
        <begin position="87"/>
        <end position="125"/>
    </location>
</feature>
<organism evidence="2 3">
    <name type="scientific">Amycolatopsis nalaikhensis</name>
    <dbReference type="NCBI Taxonomy" id="715472"/>
    <lineage>
        <taxon>Bacteria</taxon>
        <taxon>Bacillati</taxon>
        <taxon>Actinomycetota</taxon>
        <taxon>Actinomycetes</taxon>
        <taxon>Pseudonocardiales</taxon>
        <taxon>Pseudonocardiaceae</taxon>
        <taxon>Amycolatopsis</taxon>
    </lineage>
</organism>
<evidence type="ECO:0000256" key="1">
    <source>
        <dbReference type="SAM" id="MobiDB-lite"/>
    </source>
</evidence>
<evidence type="ECO:0000313" key="3">
    <source>
        <dbReference type="Proteomes" id="UP001227101"/>
    </source>
</evidence>
<protein>
    <submittedName>
        <fullName evidence="2">Uncharacterized protein</fullName>
    </submittedName>
</protein>
<dbReference type="EMBL" id="CP127173">
    <property type="protein sequence ID" value="WIV56048.1"/>
    <property type="molecule type" value="Genomic_DNA"/>
</dbReference>
<accession>A0ABY8XKC5</accession>
<reference evidence="2 3" key="1">
    <citation type="submission" date="2023-06" db="EMBL/GenBank/DDBJ databases">
        <authorList>
            <person name="Oyuntsetseg B."/>
            <person name="Kim S.B."/>
        </authorList>
    </citation>
    <scope>NUCLEOTIDE SEQUENCE [LARGE SCALE GENOMIC DNA]</scope>
    <source>
        <strain evidence="2 3">2-2</strain>
    </source>
</reference>